<dbReference type="GO" id="GO:0016787">
    <property type="term" value="F:hydrolase activity"/>
    <property type="evidence" value="ECO:0007669"/>
    <property type="project" value="UniProtKB-KW"/>
</dbReference>
<sequence length="240" mass="24645">MPVIHLVRHGQATFGADTAEGYDVLSDLGRRQAEVAGAELARRAPRDPVVVCGTLARQRDTAEIIVRTAGLRGAPRTDPRWNEYDHIDLVGRYGGSVPQGLSADTSTEASTDVPAGSRAASRGGSRGVQAVLDRALEAWMADTGEGGWQRFASGAAGALRELAAGLGPGRDAVVVTSGGVLAALCGGLLSAPPAGVVALNRVAVNAAITTLAAGSSGISLLAFNDHAHFTGDRRALLTYR</sequence>
<dbReference type="Gene3D" id="3.40.50.1240">
    <property type="entry name" value="Phosphoglycerate mutase-like"/>
    <property type="match status" value="1"/>
</dbReference>
<evidence type="ECO:0000256" key="2">
    <source>
        <dbReference type="SAM" id="MobiDB-lite"/>
    </source>
</evidence>
<dbReference type="RefSeq" id="WP_093659420.1">
    <property type="nucleotide sequence ID" value="NZ_FOET01000006.1"/>
</dbReference>
<dbReference type="EMBL" id="FOET01000006">
    <property type="protein sequence ID" value="SEQ33861.1"/>
    <property type="molecule type" value="Genomic_DNA"/>
</dbReference>
<dbReference type="Proteomes" id="UP000199055">
    <property type="component" value="Unassembled WGS sequence"/>
</dbReference>
<dbReference type="Pfam" id="PF00300">
    <property type="entry name" value="His_Phos_1"/>
    <property type="match status" value="1"/>
</dbReference>
<dbReference type="AlphaFoldDB" id="A0A1H9F7F2"/>
<evidence type="ECO:0000256" key="1">
    <source>
        <dbReference type="ARBA" id="ARBA00022801"/>
    </source>
</evidence>
<dbReference type="InterPro" id="IPR013078">
    <property type="entry name" value="His_Pase_superF_clade-1"/>
</dbReference>
<organism evidence="3 4">
    <name type="scientific">Streptomyces radiopugnans</name>
    <dbReference type="NCBI Taxonomy" id="403935"/>
    <lineage>
        <taxon>Bacteria</taxon>
        <taxon>Bacillati</taxon>
        <taxon>Actinomycetota</taxon>
        <taxon>Actinomycetes</taxon>
        <taxon>Kitasatosporales</taxon>
        <taxon>Streptomycetaceae</taxon>
        <taxon>Streptomyces</taxon>
    </lineage>
</organism>
<dbReference type="STRING" id="403935.SAMN05216481_106108"/>
<proteinExistence type="predicted"/>
<dbReference type="SUPFAM" id="SSF53254">
    <property type="entry name" value="Phosphoglycerate mutase-like"/>
    <property type="match status" value="1"/>
</dbReference>
<evidence type="ECO:0000313" key="3">
    <source>
        <dbReference type="EMBL" id="SEQ33861.1"/>
    </source>
</evidence>
<feature type="region of interest" description="Disordered" evidence="2">
    <location>
        <begin position="98"/>
        <end position="124"/>
    </location>
</feature>
<dbReference type="PANTHER" id="PTHR20935:SF0">
    <property type="entry name" value="SERINE_THREONINE-PROTEIN PHOSPHATASE PGAM5, MITOCHONDRIAL"/>
    <property type="match status" value="1"/>
</dbReference>
<dbReference type="InterPro" id="IPR051021">
    <property type="entry name" value="Mito_Ser/Thr_phosphatase"/>
</dbReference>
<dbReference type="InterPro" id="IPR029033">
    <property type="entry name" value="His_PPase_superfam"/>
</dbReference>
<protein>
    <submittedName>
        <fullName evidence="3">Broad specificity phosphatase PhoE</fullName>
    </submittedName>
</protein>
<accession>A0A1H9F7F2</accession>
<dbReference type="SMART" id="SM00855">
    <property type="entry name" value="PGAM"/>
    <property type="match status" value="1"/>
</dbReference>
<dbReference type="PANTHER" id="PTHR20935">
    <property type="entry name" value="PHOSPHOGLYCERATE MUTASE-RELATED"/>
    <property type="match status" value="1"/>
</dbReference>
<name>A0A1H9F7F2_9ACTN</name>
<evidence type="ECO:0000313" key="4">
    <source>
        <dbReference type="Proteomes" id="UP000199055"/>
    </source>
</evidence>
<gene>
    <name evidence="3" type="ORF">SAMN05216481_106108</name>
</gene>
<keyword evidence="4" id="KW-1185">Reference proteome</keyword>
<dbReference type="CDD" id="cd07067">
    <property type="entry name" value="HP_PGM_like"/>
    <property type="match status" value="1"/>
</dbReference>
<keyword evidence="1" id="KW-0378">Hydrolase</keyword>
<reference evidence="3 4" key="1">
    <citation type="submission" date="2016-10" db="EMBL/GenBank/DDBJ databases">
        <authorList>
            <person name="de Groot N.N."/>
        </authorList>
    </citation>
    <scope>NUCLEOTIDE SEQUENCE [LARGE SCALE GENOMIC DNA]</scope>
    <source>
        <strain evidence="3 4">CGMCC 4.3519</strain>
    </source>
</reference>